<dbReference type="GO" id="GO:0008961">
    <property type="term" value="F:phosphatidylglycerol-prolipoprotein diacylglyceryl transferase activity"/>
    <property type="evidence" value="ECO:0007669"/>
    <property type="project" value="UniProtKB-UniRule"/>
</dbReference>
<dbReference type="PANTHER" id="PTHR30589:SF0">
    <property type="entry name" value="PHOSPHATIDYLGLYCEROL--PROLIPOPROTEIN DIACYLGLYCERYL TRANSFERASE"/>
    <property type="match status" value="1"/>
</dbReference>
<comment type="function">
    <text evidence="7">Catalyzes the transfer of the diacylglyceryl group from phosphatidylglycerol to the sulfhydryl group of the N-terminal cysteine of a prolipoprotein, the first step in the formation of mature lipoproteins.</text>
</comment>
<comment type="catalytic activity">
    <reaction evidence="7">
        <text>L-cysteinyl-[prolipoprotein] + a 1,2-diacyl-sn-glycero-3-phospho-(1'-sn-glycerol) = an S-1,2-diacyl-sn-glyceryl-L-cysteinyl-[prolipoprotein] + sn-glycerol 1-phosphate + H(+)</text>
        <dbReference type="Rhea" id="RHEA:56712"/>
        <dbReference type="Rhea" id="RHEA-COMP:14679"/>
        <dbReference type="Rhea" id="RHEA-COMP:14680"/>
        <dbReference type="ChEBI" id="CHEBI:15378"/>
        <dbReference type="ChEBI" id="CHEBI:29950"/>
        <dbReference type="ChEBI" id="CHEBI:57685"/>
        <dbReference type="ChEBI" id="CHEBI:64716"/>
        <dbReference type="ChEBI" id="CHEBI:140658"/>
        <dbReference type="EC" id="2.5.1.145"/>
    </reaction>
</comment>
<evidence type="ECO:0000256" key="4">
    <source>
        <dbReference type="ARBA" id="ARBA00022692"/>
    </source>
</evidence>
<keyword evidence="9" id="KW-1185">Reference proteome</keyword>
<evidence type="ECO:0000313" key="9">
    <source>
        <dbReference type="Proteomes" id="UP000199652"/>
    </source>
</evidence>
<dbReference type="OrthoDB" id="871140at2"/>
<protein>
    <recommendedName>
        <fullName evidence="7">Phosphatidylglycerol--prolipoprotein diacylglyceryl transferase</fullName>
        <ecNumber evidence="7">2.5.1.145</ecNumber>
    </recommendedName>
</protein>
<dbReference type="InterPro" id="IPR001640">
    <property type="entry name" value="Lgt"/>
</dbReference>
<comment type="pathway">
    <text evidence="7">Protein modification; lipoprotein biosynthesis (diacylglyceryl transfer).</text>
</comment>
<dbReference type="GO" id="GO:0005886">
    <property type="term" value="C:plasma membrane"/>
    <property type="evidence" value="ECO:0007669"/>
    <property type="project" value="UniProtKB-SubCell"/>
</dbReference>
<accession>A0A1H3BFG1</accession>
<dbReference type="UniPathway" id="UPA00664"/>
<keyword evidence="5 7" id="KW-1133">Transmembrane helix</keyword>
<dbReference type="Pfam" id="PF01790">
    <property type="entry name" value="LGT"/>
    <property type="match status" value="1"/>
</dbReference>
<dbReference type="Proteomes" id="UP000199652">
    <property type="component" value="Unassembled WGS sequence"/>
</dbReference>
<gene>
    <name evidence="7" type="primary">lgt</name>
    <name evidence="8" type="ORF">SAMN04488579_10261</name>
</gene>
<keyword evidence="8" id="KW-0449">Lipoprotein</keyword>
<evidence type="ECO:0000256" key="3">
    <source>
        <dbReference type="ARBA" id="ARBA00022679"/>
    </source>
</evidence>
<dbReference type="RefSeq" id="WP_090242744.1">
    <property type="nucleotide sequence ID" value="NZ_FNOU01000002.1"/>
</dbReference>
<evidence type="ECO:0000256" key="1">
    <source>
        <dbReference type="ARBA" id="ARBA00007150"/>
    </source>
</evidence>
<evidence type="ECO:0000256" key="5">
    <source>
        <dbReference type="ARBA" id="ARBA00022989"/>
    </source>
</evidence>
<comment type="similarity">
    <text evidence="1 7">Belongs to the Lgt family.</text>
</comment>
<feature type="transmembrane region" description="Helical" evidence="7">
    <location>
        <begin position="48"/>
        <end position="70"/>
    </location>
</feature>
<reference evidence="9" key="1">
    <citation type="submission" date="2016-10" db="EMBL/GenBank/DDBJ databases">
        <authorList>
            <person name="Varghese N."/>
            <person name="Submissions S."/>
        </authorList>
    </citation>
    <scope>NUCLEOTIDE SEQUENCE [LARGE SCALE GENOMIC DNA]</scope>
    <source>
        <strain evidence="9">VPI 5359</strain>
    </source>
</reference>
<dbReference type="PANTHER" id="PTHR30589">
    <property type="entry name" value="PROLIPOPROTEIN DIACYLGLYCERYL TRANSFERASE"/>
    <property type="match status" value="1"/>
</dbReference>
<dbReference type="NCBIfam" id="TIGR00544">
    <property type="entry name" value="lgt"/>
    <property type="match status" value="1"/>
</dbReference>
<keyword evidence="2 7" id="KW-1003">Cell membrane</keyword>
<feature type="transmembrane region" description="Helical" evidence="7">
    <location>
        <begin position="198"/>
        <end position="215"/>
    </location>
</feature>
<dbReference type="EMBL" id="FNOU01000002">
    <property type="protein sequence ID" value="SDX40692.1"/>
    <property type="molecule type" value="Genomic_DNA"/>
</dbReference>
<dbReference type="AlphaFoldDB" id="A0A1H3BFG1"/>
<dbReference type="STRING" id="1528.SAMN04488579_10261"/>
<keyword evidence="6 7" id="KW-0472">Membrane</keyword>
<evidence type="ECO:0000256" key="6">
    <source>
        <dbReference type="ARBA" id="ARBA00023136"/>
    </source>
</evidence>
<evidence type="ECO:0000256" key="2">
    <source>
        <dbReference type="ARBA" id="ARBA00022475"/>
    </source>
</evidence>
<keyword evidence="4 7" id="KW-0812">Transmembrane</keyword>
<feature type="binding site" evidence="7">
    <location>
        <position position="133"/>
    </location>
    <ligand>
        <name>a 1,2-diacyl-sn-glycero-3-phospho-(1'-sn-glycerol)</name>
        <dbReference type="ChEBI" id="CHEBI:64716"/>
    </ligand>
</feature>
<proteinExistence type="inferred from homology"/>
<dbReference type="PROSITE" id="PS01311">
    <property type="entry name" value="LGT"/>
    <property type="match status" value="1"/>
</dbReference>
<feature type="transmembrane region" description="Helical" evidence="7">
    <location>
        <begin position="227"/>
        <end position="246"/>
    </location>
</feature>
<evidence type="ECO:0000256" key="7">
    <source>
        <dbReference type="HAMAP-Rule" id="MF_01147"/>
    </source>
</evidence>
<name>A0A1H3BFG1_EUBBA</name>
<evidence type="ECO:0000313" key="8">
    <source>
        <dbReference type="EMBL" id="SDX40692.1"/>
    </source>
</evidence>
<comment type="subcellular location">
    <subcellularLocation>
        <location evidence="7">Cell membrane</location>
        <topology evidence="7">Multi-pass membrane protein</topology>
    </subcellularLocation>
</comment>
<dbReference type="GO" id="GO:0042158">
    <property type="term" value="P:lipoprotein biosynthetic process"/>
    <property type="evidence" value="ECO:0007669"/>
    <property type="project" value="UniProtKB-UniRule"/>
</dbReference>
<keyword evidence="3 7" id="KW-0808">Transferase</keyword>
<dbReference type="HAMAP" id="MF_01147">
    <property type="entry name" value="Lgt"/>
    <property type="match status" value="1"/>
</dbReference>
<dbReference type="EC" id="2.5.1.145" evidence="7"/>
<sequence length="254" mass="29148">MQAPDPIAFTLFGLEVRWYGILIAAALVIALLMALRRSKRYAINQDDILDFFLFLTPAIIIGARAYYVLFEWRYYAVHPDQIFAIWNGGLAIHGGIIAGLIVGAILCRIKKIQFFTLADTVIPGLPLGQAIGRWGNFFNQEAYGTQTNLPWAITVRDPQMGYIKVHPTFLYESIWDLCIFVFLLIYERRWKKNNGELLFLYFMLYSVGRFFIEGLRTDSLMFLGLRTAQIVSLISILIGGLGLWWLRHRKVNVS</sequence>
<feature type="transmembrane region" description="Helical" evidence="7">
    <location>
        <begin position="82"/>
        <end position="107"/>
    </location>
</feature>
<feature type="transmembrane region" description="Helical" evidence="7">
    <location>
        <begin position="16"/>
        <end position="36"/>
    </location>
</feature>
<organism evidence="8 9">
    <name type="scientific">Eubacterium barkeri</name>
    <name type="common">Clostridium barkeri</name>
    <dbReference type="NCBI Taxonomy" id="1528"/>
    <lineage>
        <taxon>Bacteria</taxon>
        <taxon>Bacillati</taxon>
        <taxon>Bacillota</taxon>
        <taxon>Clostridia</taxon>
        <taxon>Eubacteriales</taxon>
        <taxon>Eubacteriaceae</taxon>
        <taxon>Eubacterium</taxon>
    </lineage>
</organism>